<dbReference type="GO" id="GO:0006351">
    <property type="term" value="P:DNA-templated transcription"/>
    <property type="evidence" value="ECO:0007669"/>
    <property type="project" value="InterPro"/>
</dbReference>
<dbReference type="PROSITE" id="PS00028">
    <property type="entry name" value="ZINC_FINGER_C2H2_1"/>
    <property type="match status" value="1"/>
</dbReference>
<dbReference type="GO" id="GO:0008270">
    <property type="term" value="F:zinc ion binding"/>
    <property type="evidence" value="ECO:0007669"/>
    <property type="project" value="UniProtKB-KW"/>
</dbReference>
<dbReference type="CDD" id="cd12148">
    <property type="entry name" value="fungal_TF_MHR"/>
    <property type="match status" value="1"/>
</dbReference>
<dbReference type="PROSITE" id="PS50048">
    <property type="entry name" value="ZN2_CY6_FUNGAL_2"/>
    <property type="match status" value="1"/>
</dbReference>
<dbReference type="PANTHER" id="PTHR47660:SF7">
    <property type="entry name" value="TRANSCRIPTION FACTOR WITH C2H2 AND ZN(2)-CYS(6) DNA BINDING DOMAIN (EUROFUNG)"/>
    <property type="match status" value="1"/>
</dbReference>
<dbReference type="SMART" id="SM00066">
    <property type="entry name" value="GAL4"/>
    <property type="match status" value="1"/>
</dbReference>
<dbReference type="InterPro" id="IPR036864">
    <property type="entry name" value="Zn2-C6_fun-type_DNA-bd_sf"/>
</dbReference>
<dbReference type="Pfam" id="PF04082">
    <property type="entry name" value="Fungal_trans"/>
    <property type="match status" value="1"/>
</dbReference>
<dbReference type="SUPFAM" id="SSF57701">
    <property type="entry name" value="Zn2/Cys6 DNA-binding domain"/>
    <property type="match status" value="1"/>
</dbReference>
<keyword evidence="11" id="KW-1185">Reference proteome</keyword>
<dbReference type="Gene3D" id="3.30.160.60">
    <property type="entry name" value="Classic Zinc Finger"/>
    <property type="match status" value="1"/>
</dbReference>
<dbReference type="CDD" id="cd00067">
    <property type="entry name" value="GAL4"/>
    <property type="match status" value="1"/>
</dbReference>
<evidence type="ECO:0000313" key="10">
    <source>
        <dbReference type="EMBL" id="KAB8272208.1"/>
    </source>
</evidence>
<accession>A0A5N6J0N7</accession>
<dbReference type="SUPFAM" id="SSF57667">
    <property type="entry name" value="beta-beta-alpha zinc fingers"/>
    <property type="match status" value="1"/>
</dbReference>
<dbReference type="PANTHER" id="PTHR47660">
    <property type="entry name" value="TRANSCRIPTION FACTOR WITH C2H2 AND ZN(2)-CYS(6) DNA BINDING DOMAIN (EUROFUNG)-RELATED-RELATED"/>
    <property type="match status" value="1"/>
</dbReference>
<evidence type="ECO:0000256" key="3">
    <source>
        <dbReference type="ARBA" id="ARBA00023015"/>
    </source>
</evidence>
<dbReference type="Proteomes" id="UP000326289">
    <property type="component" value="Unassembled WGS sequence"/>
</dbReference>
<dbReference type="Pfam" id="PF00172">
    <property type="entry name" value="Zn_clus"/>
    <property type="match status" value="1"/>
</dbReference>
<keyword evidence="4" id="KW-0238">DNA-binding</keyword>
<evidence type="ECO:0000256" key="4">
    <source>
        <dbReference type="ARBA" id="ARBA00023125"/>
    </source>
</evidence>
<dbReference type="InterPro" id="IPR036236">
    <property type="entry name" value="Znf_C2H2_sf"/>
</dbReference>
<evidence type="ECO:0000313" key="11">
    <source>
        <dbReference type="Proteomes" id="UP000326289"/>
    </source>
</evidence>
<keyword evidence="5" id="KW-0804">Transcription</keyword>
<name>A0A5N6J0N7_9EURO</name>
<dbReference type="GO" id="GO:0009893">
    <property type="term" value="P:positive regulation of metabolic process"/>
    <property type="evidence" value="ECO:0007669"/>
    <property type="project" value="UniProtKB-ARBA"/>
</dbReference>
<evidence type="ECO:0000259" key="9">
    <source>
        <dbReference type="PROSITE" id="PS50157"/>
    </source>
</evidence>
<dbReference type="EMBL" id="ML732808">
    <property type="protein sequence ID" value="KAB8272208.1"/>
    <property type="molecule type" value="Genomic_DNA"/>
</dbReference>
<sequence>MTTLEPVFQCHCGLSYRRKEHLIRHAKCHSQTGSPKCPFCDKTFGRRDTLRQHVRTHHKNKEIPRGRAARACSYCRSRRSRCDGNLDAACGACLQRGIQCSFTQLSAGCQRERPLTPIGHTASPGLSLIQHSESIEKSSVKILPYVQAYFEKFHPYWPFLHRATFDPDHEPAFLLQSVTMIGLWMSDGGQRSAMDLHAHLTSSIYQQRDRWDVSRQQSEHKQHLHANKSASPDHWPVATYQGILLHLIFALLQGDQNRSDLRLTHTLPGTPSQLLIPLIRSCLQRNMFYYPSIFAQFNSASVPDVFIWVGIEEVKRFALALYKVYRRCRVDGTRLLSLADLQFAMPDSDELWHASSDLASRIPASYGDKNKEEYWISQTARLLQPGGAEFDWI</sequence>
<evidence type="ECO:0000256" key="5">
    <source>
        <dbReference type="ARBA" id="ARBA00023163"/>
    </source>
</evidence>
<evidence type="ECO:0000256" key="2">
    <source>
        <dbReference type="ARBA" id="ARBA00022833"/>
    </source>
</evidence>
<keyword evidence="6" id="KW-0539">Nucleus</keyword>
<organism evidence="10 11">
    <name type="scientific">Aspergillus minisclerotigenes</name>
    <dbReference type="NCBI Taxonomy" id="656917"/>
    <lineage>
        <taxon>Eukaryota</taxon>
        <taxon>Fungi</taxon>
        <taxon>Dikarya</taxon>
        <taxon>Ascomycota</taxon>
        <taxon>Pezizomycotina</taxon>
        <taxon>Eurotiomycetes</taxon>
        <taxon>Eurotiomycetidae</taxon>
        <taxon>Eurotiales</taxon>
        <taxon>Aspergillaceae</taxon>
        <taxon>Aspergillus</taxon>
        <taxon>Aspergillus subgen. Circumdati</taxon>
    </lineage>
</organism>
<dbReference type="InterPro" id="IPR001138">
    <property type="entry name" value="Zn2Cys6_DnaBD"/>
</dbReference>
<dbReference type="Gene3D" id="4.10.240.10">
    <property type="entry name" value="Zn(2)-C6 fungal-type DNA-binding domain"/>
    <property type="match status" value="1"/>
</dbReference>
<dbReference type="InterPro" id="IPR013087">
    <property type="entry name" value="Znf_C2H2_type"/>
</dbReference>
<reference evidence="10 11" key="1">
    <citation type="submission" date="2019-04" db="EMBL/GenBank/DDBJ databases">
        <title>Fungal friends and foes A comparative genomics study of 23 Aspergillus species from section Flavi.</title>
        <authorList>
            <consortium name="DOE Joint Genome Institute"/>
            <person name="Kjaerbolling I."/>
            <person name="Vesth T.C."/>
            <person name="Frisvad J.C."/>
            <person name="Nybo J.L."/>
            <person name="Theobald S."/>
            <person name="Kildgaard S."/>
            <person name="Petersen T.I."/>
            <person name="Kuo A."/>
            <person name="Sato A."/>
            <person name="Lyhne E.K."/>
            <person name="Kogle M.E."/>
            <person name="Wiebenga A."/>
            <person name="Kun R.S."/>
            <person name="Lubbers R.J."/>
            <person name="Makela M.R."/>
            <person name="Barry K."/>
            <person name="Chovatia M."/>
            <person name="Clum A."/>
            <person name="Daum C."/>
            <person name="Haridas S."/>
            <person name="He G."/>
            <person name="LaButti K."/>
            <person name="Lipzen A."/>
            <person name="Mondo S."/>
            <person name="Pangilinan J."/>
            <person name="Riley R."/>
            <person name="Salamov A."/>
            <person name="Simmons B.A."/>
            <person name="Magnuson J.K."/>
            <person name="Henrissat B."/>
            <person name="Mortensen U.H."/>
            <person name="Larsen T.O."/>
            <person name="De vries R.P."/>
            <person name="Grigoriev I.V."/>
            <person name="Machida M."/>
            <person name="Baker S.E."/>
            <person name="Andersen M.R."/>
        </authorList>
    </citation>
    <scope>NUCLEOTIDE SEQUENCE [LARGE SCALE GENOMIC DNA]</scope>
    <source>
        <strain evidence="10 11">CBS 117635</strain>
    </source>
</reference>
<dbReference type="PROSITE" id="PS00463">
    <property type="entry name" value="ZN2_CY6_FUNGAL_1"/>
    <property type="match status" value="1"/>
</dbReference>
<feature type="domain" description="C2H2-type" evidence="9">
    <location>
        <begin position="35"/>
        <end position="62"/>
    </location>
</feature>
<keyword evidence="1" id="KW-0479">Metal-binding</keyword>
<gene>
    <name evidence="10" type="ORF">BDV30DRAFT_249713</name>
</gene>
<dbReference type="PROSITE" id="PS50157">
    <property type="entry name" value="ZINC_FINGER_C2H2_2"/>
    <property type="match status" value="1"/>
</dbReference>
<keyword evidence="3" id="KW-0805">Transcription regulation</keyword>
<evidence type="ECO:0000259" key="8">
    <source>
        <dbReference type="PROSITE" id="PS50048"/>
    </source>
</evidence>
<feature type="domain" description="Zn(2)-C6 fungal-type" evidence="8">
    <location>
        <begin position="71"/>
        <end position="102"/>
    </location>
</feature>
<dbReference type="GO" id="GO:0003677">
    <property type="term" value="F:DNA binding"/>
    <property type="evidence" value="ECO:0007669"/>
    <property type="project" value="UniProtKB-KW"/>
</dbReference>
<evidence type="ECO:0000256" key="1">
    <source>
        <dbReference type="ARBA" id="ARBA00022723"/>
    </source>
</evidence>
<keyword evidence="7" id="KW-0863">Zinc-finger</keyword>
<dbReference type="GO" id="GO:0000981">
    <property type="term" value="F:DNA-binding transcription factor activity, RNA polymerase II-specific"/>
    <property type="evidence" value="ECO:0007669"/>
    <property type="project" value="InterPro"/>
</dbReference>
<dbReference type="SMART" id="SM00355">
    <property type="entry name" value="ZnF_C2H2"/>
    <property type="match status" value="2"/>
</dbReference>
<proteinExistence type="predicted"/>
<protein>
    <recommendedName>
        <fullName evidence="12">C2H2 type zinc finger domain protein</fullName>
    </recommendedName>
</protein>
<dbReference type="InterPro" id="IPR007219">
    <property type="entry name" value="XnlR_reg_dom"/>
</dbReference>
<evidence type="ECO:0000256" key="7">
    <source>
        <dbReference type="PROSITE-ProRule" id="PRU00042"/>
    </source>
</evidence>
<dbReference type="AlphaFoldDB" id="A0A5N6J0N7"/>
<evidence type="ECO:0008006" key="12">
    <source>
        <dbReference type="Google" id="ProtNLM"/>
    </source>
</evidence>
<evidence type="ECO:0000256" key="6">
    <source>
        <dbReference type="ARBA" id="ARBA00023242"/>
    </source>
</evidence>
<keyword evidence="2" id="KW-0862">Zinc</keyword>